<feature type="region of interest" description="Disordered" evidence="1">
    <location>
        <begin position="1205"/>
        <end position="1271"/>
    </location>
</feature>
<dbReference type="Proteomes" id="UP000236654">
    <property type="component" value="Unassembled WGS sequence"/>
</dbReference>
<dbReference type="OrthoDB" id="1465557at2"/>
<feature type="compositionally biased region" description="Basic residues" evidence="1">
    <location>
        <begin position="1248"/>
        <end position="1258"/>
    </location>
</feature>
<feature type="compositionally biased region" description="Low complexity" evidence="1">
    <location>
        <begin position="315"/>
        <end position="327"/>
    </location>
</feature>
<dbReference type="EMBL" id="PJNI01000001">
    <property type="protein sequence ID" value="PKR82286.1"/>
    <property type="molecule type" value="Genomic_DNA"/>
</dbReference>
<evidence type="ECO:0008006" key="5">
    <source>
        <dbReference type="Google" id="ProtNLM"/>
    </source>
</evidence>
<proteinExistence type="predicted"/>
<keyword evidence="2" id="KW-0732">Signal</keyword>
<dbReference type="AlphaFoldDB" id="A0A2I0R6S2"/>
<dbReference type="RefSeq" id="WP_101333470.1">
    <property type="nucleotide sequence ID" value="NZ_PJNI01000001.1"/>
</dbReference>
<feature type="region of interest" description="Disordered" evidence="1">
    <location>
        <begin position="283"/>
        <end position="327"/>
    </location>
</feature>
<comment type="caution">
    <text evidence="3">The sequence shown here is derived from an EMBL/GenBank/DDBJ whole genome shotgun (WGS) entry which is preliminary data.</text>
</comment>
<feature type="chain" id="PRO_5014118139" description="Outer membrane protein beta-barrel domain-containing protein" evidence="2">
    <location>
        <begin position="21"/>
        <end position="1271"/>
    </location>
</feature>
<evidence type="ECO:0000313" key="4">
    <source>
        <dbReference type="Proteomes" id="UP000236654"/>
    </source>
</evidence>
<protein>
    <recommendedName>
        <fullName evidence="5">Outer membrane protein beta-barrel domain-containing protein</fullName>
    </recommendedName>
</protein>
<reference evidence="3 4" key="1">
    <citation type="submission" date="2017-12" db="EMBL/GenBank/DDBJ databases">
        <title>The draft genome sequence of Brumimicrobium saltpan LHR20.</title>
        <authorList>
            <person name="Do Z.-J."/>
            <person name="Luo H.-R."/>
        </authorList>
    </citation>
    <scope>NUCLEOTIDE SEQUENCE [LARGE SCALE GENOMIC DNA]</scope>
    <source>
        <strain evidence="3 4">LHR20</strain>
    </source>
</reference>
<keyword evidence="4" id="KW-1185">Reference proteome</keyword>
<dbReference type="SUPFAM" id="SSF56925">
    <property type="entry name" value="OMPA-like"/>
    <property type="match status" value="1"/>
</dbReference>
<dbReference type="InterPro" id="IPR011250">
    <property type="entry name" value="OMP/PagP_B-barrel"/>
</dbReference>
<dbReference type="InterPro" id="IPR013783">
    <property type="entry name" value="Ig-like_fold"/>
</dbReference>
<evidence type="ECO:0000256" key="1">
    <source>
        <dbReference type="SAM" id="MobiDB-lite"/>
    </source>
</evidence>
<organism evidence="3 4">
    <name type="scientific">Brumimicrobium salinarum</name>
    <dbReference type="NCBI Taxonomy" id="2058658"/>
    <lineage>
        <taxon>Bacteria</taxon>
        <taxon>Pseudomonadati</taxon>
        <taxon>Bacteroidota</taxon>
        <taxon>Flavobacteriia</taxon>
        <taxon>Flavobacteriales</taxon>
        <taxon>Crocinitomicaceae</taxon>
        <taxon>Brumimicrobium</taxon>
    </lineage>
</organism>
<feature type="region of interest" description="Disordered" evidence="1">
    <location>
        <begin position="802"/>
        <end position="821"/>
    </location>
</feature>
<feature type="signal peptide" evidence="2">
    <location>
        <begin position="1"/>
        <end position="20"/>
    </location>
</feature>
<name>A0A2I0R6S2_9FLAO</name>
<accession>A0A2I0R6S2</accession>
<gene>
    <name evidence="3" type="ORF">CW751_02850</name>
</gene>
<sequence>MIRKLLISFFILSLTFGSQAQRFDYDSNSKLFFGLNIGRTWHSSDVKNVTKRFPLGAGFILGGSVNQDYGKAVSFDIRLRYLGGNWYGQDTDTTSSIQDNQAVNALYDTLGYTVQNFKATQHRLALELSIHANRFKENTGFDPYIFAGIGITGTRTKADLLQKTDLLGGTAIYPYQETPNGNIIDQEYNSFLDKNEAGDPYQEEQFETNIMPSLGVGIGYYFNSRFSLGIEHKSTFFMGDYFDGTTLNQEGGKSSFSENDIYHYSGIYLKWYLKSSKDRTTLRTDNDVQVPNQPVTEDRPNTGATGRKNPPVVKFTNPSSTPTTTSRTSFTIRARTEHVSKASDLTFTRNGVVHNTFIFNPMSRSFESKVQLERGENVFKLVGKNEIGTDEDQVVIIYKEREANEIQPPIVNVVDPAVRPKTVNQLNYIVRADIQNIQNRSQLQVYLNDEVFTNYSFTPNKSINFSANITLKSGLNTLKITGTNQAGQDTDDAVLVYSRAANEDTGYPPTVNILRPRTNPFTSNERMQMVTAKVEHVQSKQEINVSVNGVNTTNFTYSNASKRVEFNANLTAGSNEIEVKAYNSFGNAKDKTIIVYKRNGQSETTDLPPQVKILTPARDPYRSSDNTINVIAETKHITQKNQIDVRINGVPTQTFTFNPGTRLIQFNPNLVAGNNIIAINATNNFGVANDQTTVVYRRNGDGLGDDSKELPKVEITTPNSNPYSSRNAVVNVVADIKNISNASQIDVKVNGQRTSNFYYNGMTKKVNLNVNLRQGSNEVSIKATNNYGNDIESVQIIYRKEESDQGERTPPKVRFVHPHKNPFTTGEHSIDFIAETEHIEQANQIEVKVNGALISNFNYTTTNQRIQFNSPLILGNNVVSIKVRNAYGYDTAETHVVYRKKMEGNPPKVNFIAPVNHPQVKSENYTMIAKVEGVNDVSQIDVYLNNQNVAKTELSYNRQTQTLQYLSRLKLGDNTFRINVRNNFGAHQAMARVKFVLASIDTDHDVTPKPCPPPKIRITQPSEVDVVSTKETFSISAMLENVRDRNDIEVFINGKSNSSFVFNLSKASFLHKIQLQKGKNFYKIVVKTLCGRIERKITINYTPVDKCGVEIDLGSSETDFCFTTDKGTMSQRLLTSNTNFNYYGKASSIYFKAKKKGNATVGGNLYPIIAGNYYHFKGNLTVNLKMRNGEWVLCVDADTSPLFGIGRSKPRSPCKTSEGGKGIVSPQTKPKPEVGSGKTPKINTRPKPSSRKPGRQKSTRPSNSRTKPEGR</sequence>
<dbReference type="Gene3D" id="2.60.40.10">
    <property type="entry name" value="Immunoglobulins"/>
    <property type="match status" value="2"/>
</dbReference>
<evidence type="ECO:0000256" key="2">
    <source>
        <dbReference type="SAM" id="SignalP"/>
    </source>
</evidence>
<evidence type="ECO:0000313" key="3">
    <source>
        <dbReference type="EMBL" id="PKR82286.1"/>
    </source>
</evidence>